<feature type="compositionally biased region" description="Low complexity" evidence="2">
    <location>
        <begin position="847"/>
        <end position="863"/>
    </location>
</feature>
<feature type="region of interest" description="Disordered" evidence="2">
    <location>
        <begin position="286"/>
        <end position="307"/>
    </location>
</feature>
<evidence type="ECO:0000259" key="4">
    <source>
        <dbReference type="PROSITE" id="PS50103"/>
    </source>
</evidence>
<comment type="caution">
    <text evidence="5">The sequence shown here is derived from an EMBL/GenBank/DDBJ whole genome shotgun (WGS) entry which is preliminary data.</text>
</comment>
<keyword evidence="3" id="KW-1133">Transmembrane helix</keyword>
<feature type="region of interest" description="Disordered" evidence="2">
    <location>
        <begin position="2125"/>
        <end position="2156"/>
    </location>
</feature>
<protein>
    <submittedName>
        <fullName evidence="6">Transposon Ty5-1 protein YCL074W</fullName>
    </submittedName>
</protein>
<feature type="compositionally biased region" description="Basic and acidic residues" evidence="2">
    <location>
        <begin position="1406"/>
        <end position="1433"/>
    </location>
</feature>
<dbReference type="Proteomes" id="UP001152797">
    <property type="component" value="Unassembled WGS sequence"/>
</dbReference>
<reference evidence="6 7" key="2">
    <citation type="submission" date="2024-05" db="EMBL/GenBank/DDBJ databases">
        <authorList>
            <person name="Chen Y."/>
            <person name="Shah S."/>
            <person name="Dougan E. K."/>
            <person name="Thang M."/>
            <person name="Chan C."/>
        </authorList>
    </citation>
    <scope>NUCLEOTIDE SEQUENCE [LARGE SCALE GENOMIC DNA]</scope>
</reference>
<proteinExistence type="predicted"/>
<keyword evidence="7" id="KW-1185">Reference proteome</keyword>
<feature type="compositionally biased region" description="Basic and acidic residues" evidence="2">
    <location>
        <begin position="833"/>
        <end position="846"/>
    </location>
</feature>
<dbReference type="PROSITE" id="PS50103">
    <property type="entry name" value="ZF_C3H1"/>
    <property type="match status" value="1"/>
</dbReference>
<evidence type="ECO:0000256" key="3">
    <source>
        <dbReference type="SAM" id="Phobius"/>
    </source>
</evidence>
<feature type="region of interest" description="Disordered" evidence="2">
    <location>
        <begin position="808"/>
        <end position="863"/>
    </location>
</feature>
<feature type="compositionally biased region" description="Basic and acidic residues" evidence="2">
    <location>
        <begin position="720"/>
        <end position="742"/>
    </location>
</feature>
<dbReference type="OrthoDB" id="3562068at2759"/>
<feature type="transmembrane region" description="Helical" evidence="3">
    <location>
        <begin position="2088"/>
        <end position="2110"/>
    </location>
</feature>
<evidence type="ECO:0000256" key="1">
    <source>
        <dbReference type="PROSITE-ProRule" id="PRU00723"/>
    </source>
</evidence>
<feature type="domain" description="C3H1-type" evidence="4">
    <location>
        <begin position="759"/>
        <end position="787"/>
    </location>
</feature>
<feature type="compositionally biased region" description="Basic and acidic residues" evidence="2">
    <location>
        <begin position="2125"/>
        <end position="2142"/>
    </location>
</feature>
<feature type="region of interest" description="Disordered" evidence="2">
    <location>
        <begin position="720"/>
        <end position="762"/>
    </location>
</feature>
<evidence type="ECO:0000313" key="6">
    <source>
        <dbReference type="EMBL" id="CAL4781745.1"/>
    </source>
</evidence>
<keyword evidence="1" id="KW-0479">Metal-binding</keyword>
<gene>
    <name evidence="5" type="ORF">C1SCF055_LOCUS21080</name>
</gene>
<dbReference type="EMBL" id="CAMXCT010001951">
    <property type="protein sequence ID" value="CAI3994433.1"/>
    <property type="molecule type" value="Genomic_DNA"/>
</dbReference>
<reference evidence="5" key="1">
    <citation type="submission" date="2022-10" db="EMBL/GenBank/DDBJ databases">
        <authorList>
            <person name="Chen Y."/>
            <person name="Dougan E. K."/>
            <person name="Chan C."/>
            <person name="Rhodes N."/>
            <person name="Thang M."/>
        </authorList>
    </citation>
    <scope>NUCLEOTIDE SEQUENCE</scope>
</reference>
<feature type="compositionally biased region" description="Basic and acidic residues" evidence="2">
    <location>
        <begin position="808"/>
        <end position="824"/>
    </location>
</feature>
<dbReference type="GO" id="GO:0008270">
    <property type="term" value="F:zinc ion binding"/>
    <property type="evidence" value="ECO:0007669"/>
    <property type="project" value="UniProtKB-KW"/>
</dbReference>
<name>A0A9P1CP60_9DINO</name>
<dbReference type="EMBL" id="CAMXCT030001951">
    <property type="protein sequence ID" value="CAL4781745.1"/>
    <property type="molecule type" value="Genomic_DNA"/>
</dbReference>
<accession>A0A9P1CP60</accession>
<evidence type="ECO:0000313" key="5">
    <source>
        <dbReference type="EMBL" id="CAI3994433.1"/>
    </source>
</evidence>
<feature type="compositionally biased region" description="Acidic residues" evidence="2">
    <location>
        <begin position="1380"/>
        <end position="1405"/>
    </location>
</feature>
<dbReference type="InterPro" id="IPR000571">
    <property type="entry name" value="Znf_CCCH"/>
</dbReference>
<dbReference type="EMBL" id="CAMXCT020001951">
    <property type="protein sequence ID" value="CAL1147808.1"/>
    <property type="molecule type" value="Genomic_DNA"/>
</dbReference>
<feature type="region of interest" description="Disordered" evidence="2">
    <location>
        <begin position="1362"/>
        <end position="1438"/>
    </location>
</feature>
<evidence type="ECO:0000313" key="7">
    <source>
        <dbReference type="Proteomes" id="UP001152797"/>
    </source>
</evidence>
<feature type="zinc finger region" description="C3H1-type" evidence="1">
    <location>
        <begin position="759"/>
        <end position="787"/>
    </location>
</feature>
<feature type="compositionally biased region" description="Basic and acidic residues" evidence="2">
    <location>
        <begin position="750"/>
        <end position="759"/>
    </location>
</feature>
<keyword evidence="1" id="KW-0862">Zinc</keyword>
<feature type="compositionally biased region" description="Basic and acidic residues" evidence="2">
    <location>
        <begin position="454"/>
        <end position="466"/>
    </location>
</feature>
<sequence length="2206" mass="248424">MVSIGIQPALLQEGGVAFELSTEAGKRDQQVAANVTLVESADGALAPVTKTERYLTVATSHTAAFCKAVEACCKSPASGQPLEMKADEGLFKLITAGWPMNVISEHVENQLPSLPPWLQMAMNSVNMGFKQVNEIEAAALMSEFLQHGKTLQEAQLLVEQSDPLCKPQLPAIAYYVSRYGGGDSQGLLKFLSRFSKSFGSLQLGQEMMVAIAYMDMGGSTCLYPFLRTAVQVLKDAWALKANSPALKAGEQLVVLKPTEDQGNAEDRNEAAEKNLELAEKELKQEAGKESDADLFNQEDNDADQQAVKKRKLNNGEYVVSIQVLGKEVNVLMKGNRPGRSDLLVLMEPAMLERVFQALARDAEECLSGTKRQYTKKVEALEDQQNPANQVGKEREVKAKKFCKRLKLFQMEELGTKEERDRLRLESEAIRFRQEEERQNLLLRLKVLEEENRFLRPPDSKEAEDPQRQCGSSKTAEDAGEPEMRMMMKGMMKLMEGMQVLQSQIVDAKKAKDMEIVKGAIPDLPRLPEWKAETAPLDLTDWLLTIEPAMGDLSDTSQQWWEQMLQSARSWYIQHQEKSPLEKVKHKPQEEVVASKEVTAINVLARLMTCYQPGGLSEKGAILSALDSPEEAAGLSQAVTGLRRWLRWHRRAGEIGVVRPDSTILVKGLGRLTKRVLRDNPDLAFRIQLAKSSLQIDTAPCEDSVMTFAHHLLAEFDQVAHQDRRKREDAKNAQEAKAKRIEENGSGGKGAEGKGGKGEKTSTPPCKFFLSDGGCKKGKSCSWSHVTDEKRRCWICGSVAHLAPACDRPREASKENGEKYGKGAEGKGSQKMAQRQEKKEGAARTEELPQPEASSEEPSSTSVEMKGLLEEATKMLKGLTMQSNEKEQKGRQDRLAAMQDQLDELRKVRVLKISKMGREETVYGLLDWCNSSNASCTTRTATWNHVEPIVPMSMLAGELGYVITWKEGSMKVEHPKKGALKIVMRNGCPQIPKKKALQLIQELEEGKRMKKIQEEERSAEERWLRQLVKAHPVLRELPQHIQQKLVVSPAEDLSSILGCNRRKRKKMKEEGFVAHLYAGESEGYSLARAFKEVGGDPNLLVEIDIKRESEERHGRSHDMLRDHDGPCPSLLRAALDGELKALVMGPNCQTRSVLRHYPLPVPGGGPRPVRSWEEPWGKSTNTAEEQKKVVEDDVLLWRGLMLYIVQEEIRRAVGKGEESKMKLALEQPADPSHYVPEVVSFWGTKEWRKLQNMYQLQEQTFRQSSVGGLMRQVAESLQQAVMAKKMRYAKMSWEEHIQRGHTPVRRDCQVCQEASARGRLHSKVSHPRAGILNLDTCGPFIKGYDVEGESKFMLIGTYTWLRPPDDNPEEEVEEHPPIEVAEGEEEQWPEIEDVEDEREEIQEREEEQPRREDEEADQAPRQEEDEGCRPREEAPPAPKIEVLRVGIPLKGKGKEDVLSGAMDLYLQLKAALEATHESSRYLTPMIEAHGHCILRQDGRWGVAPYIIKNIQSPPPPTEEMWLALMEEAERDEAQERRRVRGKRPLHQGDGEGLLRLRSMLKEEATAVEEECLENAMLAFQRLEPWRKSLRKAEEEGSEILQIKIISPQELERDVELWDKAIKAEMHALIEEKGALRSISRQKKEELQQRCPTFVACGNYIEKGQEEDSLYAGGGDATALRACLSKTVQADWLAATLDIKTAFLNAMLPGEGADDEVVVILQPPRLLVKLKYVQPDEFWVAVRAIYGLRQSPKLWGAHRDTKMGGMSWEGREGNIALEPMVGDPNIWKMVQLKEGWEEVTKGLILVYVDDLLIMGPEPLIQQCIKKISEEWEISKPEWLGKDRGVKFLGMDIWLTQEGAFLHQGSYLKELLKRNGEEHGPLSGVPITRDQVLHLEEDDPQKDADQVKLAQRRHKMKVCGYEEEKETFWRYTDSSYGPGGADSQGTVLVLWNGSSVLWKSGRQSIPSLSTAESELSEAVEGMVMGDSVDVLVQEIFEEGYPKIIKVDNTAAINLLTEASGSWRTRQLRLKASHVRWRFGRMDWMVEGDIREGPKREDVEKVLKVIVALGCVHHARAQEEEEQQERDSGWEILMLVVLAFVGMVQILQAMTRAVKHFWRRRQRRIKEEEVQKREHVEDERNDEEKPSGSGLSRPKALPPLDQAGSATKVCFSDAAGSLTKACISGCSATNEFFSAEMFSTISANSSSFNI</sequence>
<organism evidence="5">
    <name type="scientific">Cladocopium goreaui</name>
    <dbReference type="NCBI Taxonomy" id="2562237"/>
    <lineage>
        <taxon>Eukaryota</taxon>
        <taxon>Sar</taxon>
        <taxon>Alveolata</taxon>
        <taxon>Dinophyceae</taxon>
        <taxon>Suessiales</taxon>
        <taxon>Symbiodiniaceae</taxon>
        <taxon>Cladocopium</taxon>
    </lineage>
</organism>
<keyword evidence="1" id="KW-0863">Zinc-finger</keyword>
<evidence type="ECO:0000256" key="2">
    <source>
        <dbReference type="SAM" id="MobiDB-lite"/>
    </source>
</evidence>
<keyword evidence="3" id="KW-0812">Transmembrane</keyword>
<feature type="region of interest" description="Disordered" evidence="2">
    <location>
        <begin position="454"/>
        <end position="480"/>
    </location>
</feature>
<keyword evidence="3" id="KW-0472">Membrane</keyword>